<name>A0ABS9MST3_9BURK</name>
<dbReference type="InterPro" id="IPR002933">
    <property type="entry name" value="Peptidase_M20"/>
</dbReference>
<gene>
    <name evidence="3" type="ORF">MAF45_08020</name>
</gene>
<feature type="domain" description="Peptidase M20 dimerisation" evidence="2">
    <location>
        <begin position="165"/>
        <end position="264"/>
    </location>
</feature>
<protein>
    <submittedName>
        <fullName evidence="3">Amidohydrolase</fullName>
    </submittedName>
</protein>
<evidence type="ECO:0000256" key="1">
    <source>
        <dbReference type="ARBA" id="ARBA00022801"/>
    </source>
</evidence>
<dbReference type="NCBIfam" id="TIGR01891">
    <property type="entry name" value="amidohydrolases"/>
    <property type="match status" value="1"/>
</dbReference>
<dbReference type="Gene3D" id="3.30.70.360">
    <property type="match status" value="1"/>
</dbReference>
<sequence length="366" mass="39197">MAQILDSTKLRRELHPLAEIGMDVKNTSAYVIRRLKEIGIDAHRVGETYGVTGYIDSGAPGPVIALRADMDALPFQQNGKTVAIHACGHDGHMAMLLEAASRLVGKIRRGKVKLIFQPAEEPITGAQALIKEGILDDVDIIIGAHVRPVQDLKPGTLCPSVCHTSSGHVHVTIHGKSSHAARPHLGVNAIYVATAIVNAVAQIHMNPENVWSVKPTQLCADDGAFNVVPATATLCFDFRGQTNELVKSLTEQMNRIFKNTAEAYGATVDVKYDVICPAANLDPDITEELAQCIRDTAGADRLAPGCGGGGEDFHFYKLAKPSIKNGYFGVGTGVTPGLHKINMTMDDTLLPMGSAVFVKFVLNHLG</sequence>
<dbReference type="RefSeq" id="WP_237979118.1">
    <property type="nucleotide sequence ID" value="NZ_JAKNCT010000009.1"/>
</dbReference>
<dbReference type="InterPro" id="IPR011650">
    <property type="entry name" value="Peptidase_M20_dimer"/>
</dbReference>
<dbReference type="SUPFAM" id="SSF55031">
    <property type="entry name" value="Bacterial exopeptidase dimerisation domain"/>
    <property type="match status" value="1"/>
</dbReference>
<dbReference type="InterPro" id="IPR036264">
    <property type="entry name" value="Bact_exopeptidase_dim_dom"/>
</dbReference>
<dbReference type="Proteomes" id="UP001297600">
    <property type="component" value="Unassembled WGS sequence"/>
</dbReference>
<dbReference type="PANTHER" id="PTHR11014">
    <property type="entry name" value="PEPTIDASE M20 FAMILY MEMBER"/>
    <property type="match status" value="1"/>
</dbReference>
<evidence type="ECO:0000259" key="2">
    <source>
        <dbReference type="Pfam" id="PF07687"/>
    </source>
</evidence>
<dbReference type="Pfam" id="PF01546">
    <property type="entry name" value="Peptidase_M20"/>
    <property type="match status" value="1"/>
</dbReference>
<dbReference type="PANTHER" id="PTHR11014:SF122">
    <property type="entry name" value="AMIDOHYDROLASE AMHX"/>
    <property type="match status" value="1"/>
</dbReference>
<keyword evidence="1" id="KW-0378">Hydrolase</keyword>
<dbReference type="EMBL" id="JAKNCT010000009">
    <property type="protein sequence ID" value="MCG5031384.1"/>
    <property type="molecule type" value="Genomic_DNA"/>
</dbReference>
<accession>A0ABS9MST3</accession>
<comment type="caution">
    <text evidence="3">The sequence shown here is derived from an EMBL/GenBank/DDBJ whole genome shotgun (WGS) entry which is preliminary data.</text>
</comment>
<reference evidence="3 4" key="1">
    <citation type="submission" date="2022-02" db="EMBL/GenBank/DDBJ databases">
        <title>Mesosutterella porci, a novel member of the family Sutterellaceae from pig feces.</title>
        <authorList>
            <person name="Wylensek D."/>
            <person name="Clavel T."/>
        </authorList>
    </citation>
    <scope>NUCLEOTIDE SEQUENCE [LARGE SCALE GENOMIC DNA]</scope>
    <source>
        <strain evidence="4">oilRF-744-wt-GAM-9</strain>
    </source>
</reference>
<keyword evidence="4" id="KW-1185">Reference proteome</keyword>
<dbReference type="Pfam" id="PF07687">
    <property type="entry name" value="M20_dimer"/>
    <property type="match status" value="1"/>
</dbReference>
<dbReference type="SUPFAM" id="SSF53187">
    <property type="entry name" value="Zn-dependent exopeptidases"/>
    <property type="match status" value="1"/>
</dbReference>
<dbReference type="Gene3D" id="3.40.630.10">
    <property type="entry name" value="Zn peptidases"/>
    <property type="match status" value="1"/>
</dbReference>
<dbReference type="InterPro" id="IPR017439">
    <property type="entry name" value="Amidohydrolase"/>
</dbReference>
<dbReference type="PIRSF" id="PIRSF005962">
    <property type="entry name" value="Pept_M20D_amidohydro"/>
    <property type="match status" value="1"/>
</dbReference>
<organism evidence="3 4">
    <name type="scientific">Mesosutterella porci</name>
    <dbReference type="NCBI Taxonomy" id="2915351"/>
    <lineage>
        <taxon>Bacteria</taxon>
        <taxon>Pseudomonadati</taxon>
        <taxon>Pseudomonadota</taxon>
        <taxon>Betaproteobacteria</taxon>
        <taxon>Burkholderiales</taxon>
        <taxon>Sutterellaceae</taxon>
        <taxon>Mesosutterella</taxon>
    </lineage>
</organism>
<proteinExistence type="predicted"/>
<evidence type="ECO:0000313" key="3">
    <source>
        <dbReference type="EMBL" id="MCG5031384.1"/>
    </source>
</evidence>
<evidence type="ECO:0000313" key="4">
    <source>
        <dbReference type="Proteomes" id="UP001297600"/>
    </source>
</evidence>